<keyword evidence="3" id="KW-1185">Reference proteome</keyword>
<dbReference type="AlphaFoldDB" id="A0AAV4R5P7"/>
<accession>A0AAV4R5P7</accession>
<reference evidence="2 3" key="1">
    <citation type="submission" date="2021-06" db="EMBL/GenBank/DDBJ databases">
        <title>Caerostris extrusa draft genome.</title>
        <authorList>
            <person name="Kono N."/>
            <person name="Arakawa K."/>
        </authorList>
    </citation>
    <scope>NUCLEOTIDE SEQUENCE [LARGE SCALE GENOMIC DNA]</scope>
</reference>
<evidence type="ECO:0000256" key="1">
    <source>
        <dbReference type="SAM" id="MobiDB-lite"/>
    </source>
</evidence>
<dbReference type="EMBL" id="BPLR01007269">
    <property type="protein sequence ID" value="GIY15692.1"/>
    <property type="molecule type" value="Genomic_DNA"/>
</dbReference>
<proteinExistence type="predicted"/>
<comment type="caution">
    <text evidence="2">The sequence shown here is derived from an EMBL/GenBank/DDBJ whole genome shotgun (WGS) entry which is preliminary data.</text>
</comment>
<organism evidence="2 3">
    <name type="scientific">Caerostris extrusa</name>
    <name type="common">Bark spider</name>
    <name type="synonym">Caerostris bankana</name>
    <dbReference type="NCBI Taxonomy" id="172846"/>
    <lineage>
        <taxon>Eukaryota</taxon>
        <taxon>Metazoa</taxon>
        <taxon>Ecdysozoa</taxon>
        <taxon>Arthropoda</taxon>
        <taxon>Chelicerata</taxon>
        <taxon>Arachnida</taxon>
        <taxon>Araneae</taxon>
        <taxon>Araneomorphae</taxon>
        <taxon>Entelegynae</taxon>
        <taxon>Araneoidea</taxon>
        <taxon>Araneidae</taxon>
        <taxon>Caerostris</taxon>
    </lineage>
</organism>
<feature type="region of interest" description="Disordered" evidence="1">
    <location>
        <begin position="1"/>
        <end position="129"/>
    </location>
</feature>
<sequence length="144" mass="16654">MDSFYPNAADERETGSYNRKSESPEFSPFWYPIEKRTSNIQGKRPALLSTNINSKTNSEGTEHQKARHQNNKLKSRHLSKFKRPGHENSASRGENGLISDSKHMRKIHAKSTDPERPENKNNKKHLSKMEVDEIEIILGRLENR</sequence>
<name>A0AAV4R5P7_CAEEX</name>
<evidence type="ECO:0000313" key="3">
    <source>
        <dbReference type="Proteomes" id="UP001054945"/>
    </source>
</evidence>
<dbReference type="Proteomes" id="UP001054945">
    <property type="component" value="Unassembled WGS sequence"/>
</dbReference>
<protein>
    <submittedName>
        <fullName evidence="2">Uncharacterized protein</fullName>
    </submittedName>
</protein>
<feature type="compositionally biased region" description="Basic and acidic residues" evidence="1">
    <location>
        <begin position="110"/>
        <end position="129"/>
    </location>
</feature>
<evidence type="ECO:0000313" key="2">
    <source>
        <dbReference type="EMBL" id="GIY15692.1"/>
    </source>
</evidence>
<feature type="compositionally biased region" description="Polar residues" evidence="1">
    <location>
        <begin position="48"/>
        <end position="59"/>
    </location>
</feature>
<feature type="compositionally biased region" description="Basic and acidic residues" evidence="1">
    <location>
        <begin position="9"/>
        <end position="23"/>
    </location>
</feature>
<feature type="compositionally biased region" description="Basic residues" evidence="1">
    <location>
        <begin position="65"/>
        <end position="83"/>
    </location>
</feature>
<gene>
    <name evidence="2" type="ORF">CEXT_638921</name>
</gene>